<feature type="transmembrane region" description="Helical" evidence="1">
    <location>
        <begin position="276"/>
        <end position="296"/>
    </location>
</feature>
<keyword evidence="1" id="KW-0472">Membrane</keyword>
<keyword evidence="1" id="KW-0812">Transmembrane</keyword>
<sequence>MWFKNYLKNLLHPPASTSYIPVISTLSNWSTALYPIPILVEKSGVIRPMKTSLEWGQFIFSMLNLTLHSVIFIVWMLRNVFFHKIIPLPVWKQVMMWYFCIIIVTVIICQVIIMLRKEECLMLLWTPIKMENFCRVKYDATSYTKKLILWVGELVKMSMISIGLAVFVLSGVMPCCPPIVTALTLPECAGVWTKNIVGVPFWLRIPLGIWQTYTWLTLHNMMVILLLHLSLYAAEMMGVWLDGVEKESLKSSRNIKSYRVTQVAEKMVNHFWRKPLMSVVMLAIIIGETSALYILITSATKLPLPILVGFTMVGVDLFVVIHITFRILSLPHSASEKLMGKMKLLQKGRDSAWLKRFVRSCPSLKIGMGDGTFFDRLTPFIIWQFCVDSTVPTVVYGGTKYQARGLQGPGPGRCLYTRYNGLF</sequence>
<organism evidence="2 3">
    <name type="scientific">Folsomia candida</name>
    <name type="common">Springtail</name>
    <dbReference type="NCBI Taxonomy" id="158441"/>
    <lineage>
        <taxon>Eukaryota</taxon>
        <taxon>Metazoa</taxon>
        <taxon>Ecdysozoa</taxon>
        <taxon>Arthropoda</taxon>
        <taxon>Hexapoda</taxon>
        <taxon>Collembola</taxon>
        <taxon>Entomobryomorpha</taxon>
        <taxon>Isotomoidea</taxon>
        <taxon>Isotomidae</taxon>
        <taxon>Proisotominae</taxon>
        <taxon>Folsomia</taxon>
    </lineage>
</organism>
<dbReference type="Proteomes" id="UP000198287">
    <property type="component" value="Unassembled WGS sequence"/>
</dbReference>
<protein>
    <submittedName>
        <fullName evidence="2">Uncharacterized protein</fullName>
    </submittedName>
</protein>
<name>A0A226DGV4_FOLCA</name>
<feature type="transmembrane region" description="Helical" evidence="1">
    <location>
        <begin position="52"/>
        <end position="75"/>
    </location>
</feature>
<comment type="caution">
    <text evidence="2">The sequence shown here is derived from an EMBL/GenBank/DDBJ whole genome shotgun (WGS) entry which is preliminary data.</text>
</comment>
<accession>A0A226DGV4</accession>
<gene>
    <name evidence="2" type="ORF">Fcan01_20952</name>
</gene>
<dbReference type="AlphaFoldDB" id="A0A226DGV4"/>
<feature type="transmembrane region" description="Helical" evidence="1">
    <location>
        <begin position="302"/>
        <end position="325"/>
    </location>
</feature>
<keyword evidence="1" id="KW-1133">Transmembrane helix</keyword>
<keyword evidence="3" id="KW-1185">Reference proteome</keyword>
<feature type="transmembrane region" description="Helical" evidence="1">
    <location>
        <begin position="147"/>
        <end position="169"/>
    </location>
</feature>
<evidence type="ECO:0000256" key="1">
    <source>
        <dbReference type="SAM" id="Phobius"/>
    </source>
</evidence>
<feature type="transmembrane region" description="Helical" evidence="1">
    <location>
        <begin position="95"/>
        <end position="115"/>
    </location>
</feature>
<evidence type="ECO:0000313" key="2">
    <source>
        <dbReference type="EMBL" id="OXA44409.1"/>
    </source>
</evidence>
<reference evidence="2 3" key="1">
    <citation type="submission" date="2015-12" db="EMBL/GenBank/DDBJ databases">
        <title>The genome of Folsomia candida.</title>
        <authorList>
            <person name="Faddeeva A."/>
            <person name="Derks M.F."/>
            <person name="Anvar Y."/>
            <person name="Smit S."/>
            <person name="Van Straalen N."/>
            <person name="Roelofs D."/>
        </authorList>
    </citation>
    <scope>NUCLEOTIDE SEQUENCE [LARGE SCALE GENOMIC DNA]</scope>
    <source>
        <strain evidence="2 3">VU population</strain>
        <tissue evidence="2">Whole body</tissue>
    </source>
</reference>
<dbReference type="EMBL" id="LNIX01000019">
    <property type="protein sequence ID" value="OXA44409.1"/>
    <property type="molecule type" value="Genomic_DNA"/>
</dbReference>
<proteinExistence type="predicted"/>
<evidence type="ECO:0000313" key="3">
    <source>
        <dbReference type="Proteomes" id="UP000198287"/>
    </source>
</evidence>